<dbReference type="RefSeq" id="WP_176160328.1">
    <property type="nucleotide sequence ID" value="NZ_CP054929.1"/>
</dbReference>
<evidence type="ECO:0000313" key="3">
    <source>
        <dbReference type="Proteomes" id="UP000509303"/>
    </source>
</evidence>
<dbReference type="AlphaFoldDB" id="A0A7H8N278"/>
<evidence type="ECO:0000313" key="2">
    <source>
        <dbReference type="EMBL" id="QKW48610.1"/>
    </source>
</evidence>
<reference evidence="2 3" key="1">
    <citation type="submission" date="2020-06" db="EMBL/GenBank/DDBJ databases">
        <title>Genome mining for natural products.</title>
        <authorList>
            <person name="Zhang B."/>
            <person name="Shi J."/>
            <person name="Ge H."/>
        </authorList>
    </citation>
    <scope>NUCLEOTIDE SEQUENCE [LARGE SCALE GENOMIC DNA]</scope>
    <source>
        <strain evidence="2 3">NA00687</strain>
    </source>
</reference>
<accession>A0A7H8N278</accession>
<dbReference type="Proteomes" id="UP000509303">
    <property type="component" value="Chromosome"/>
</dbReference>
<organism evidence="2 3">
    <name type="scientific">Streptomyces buecherae</name>
    <dbReference type="NCBI Taxonomy" id="2763006"/>
    <lineage>
        <taxon>Bacteria</taxon>
        <taxon>Bacillati</taxon>
        <taxon>Actinomycetota</taxon>
        <taxon>Actinomycetes</taxon>
        <taxon>Kitasatosporales</taxon>
        <taxon>Streptomycetaceae</taxon>
        <taxon>Streptomyces</taxon>
    </lineage>
</organism>
<keyword evidence="3" id="KW-1185">Reference proteome</keyword>
<evidence type="ECO:0000256" key="1">
    <source>
        <dbReference type="SAM" id="MobiDB-lite"/>
    </source>
</evidence>
<evidence type="ECO:0008006" key="4">
    <source>
        <dbReference type="Google" id="ProtNLM"/>
    </source>
</evidence>
<sequence length="141" mass="15005">MSGEKVGAREVPRVRVRAEGDVSADALAYVREKVTAVLDRSGLPAASGEVRITRAAAHHAERPWSAVADLKVGASAVVVHAEEPTSQELADRLRDRLRRRMTHVLAAHGGGHTADPPPWRGGGPGAGHVTEEGERERSGQM</sequence>
<feature type="region of interest" description="Disordered" evidence="1">
    <location>
        <begin position="106"/>
        <end position="141"/>
    </location>
</feature>
<protein>
    <recommendedName>
        <fullName evidence="4">Ribosome-associated translation inhibitor RaiA</fullName>
    </recommendedName>
</protein>
<proteinExistence type="predicted"/>
<dbReference type="EMBL" id="CP054929">
    <property type="protein sequence ID" value="QKW48610.1"/>
    <property type="molecule type" value="Genomic_DNA"/>
</dbReference>
<gene>
    <name evidence="2" type="ORF">HUT08_02540</name>
</gene>
<feature type="compositionally biased region" description="Basic and acidic residues" evidence="1">
    <location>
        <begin position="129"/>
        <end position="141"/>
    </location>
</feature>
<name>A0A7H8N278_9ACTN</name>